<evidence type="ECO:0000256" key="3">
    <source>
        <dbReference type="ARBA" id="ARBA00022448"/>
    </source>
</evidence>
<feature type="transmembrane region" description="Helical" evidence="8">
    <location>
        <begin position="148"/>
        <end position="173"/>
    </location>
</feature>
<dbReference type="GO" id="GO:0022857">
    <property type="term" value="F:transmembrane transporter activity"/>
    <property type="evidence" value="ECO:0007669"/>
    <property type="project" value="InterPro"/>
</dbReference>
<dbReference type="Proteomes" id="UP000823863">
    <property type="component" value="Unassembled WGS sequence"/>
</dbReference>
<organism evidence="9 10">
    <name type="scientific">Candidatus Enterocloster excrementigallinarum</name>
    <dbReference type="NCBI Taxonomy" id="2838558"/>
    <lineage>
        <taxon>Bacteria</taxon>
        <taxon>Bacillati</taxon>
        <taxon>Bacillota</taxon>
        <taxon>Clostridia</taxon>
        <taxon>Lachnospirales</taxon>
        <taxon>Lachnospiraceae</taxon>
        <taxon>Enterocloster</taxon>
    </lineage>
</organism>
<evidence type="ECO:0000256" key="8">
    <source>
        <dbReference type="SAM" id="Phobius"/>
    </source>
</evidence>
<dbReference type="Pfam" id="PF01032">
    <property type="entry name" value="FecCD"/>
    <property type="match status" value="1"/>
</dbReference>
<comment type="similarity">
    <text evidence="2">Belongs to the binding-protein-dependent transport system permease family. FecCD subfamily.</text>
</comment>
<evidence type="ECO:0000256" key="7">
    <source>
        <dbReference type="ARBA" id="ARBA00023136"/>
    </source>
</evidence>
<keyword evidence="6 8" id="KW-1133">Transmembrane helix</keyword>
<comment type="caution">
    <text evidence="9">The sequence shown here is derived from an EMBL/GenBank/DDBJ whole genome shotgun (WGS) entry which is preliminary data.</text>
</comment>
<feature type="transmembrane region" description="Helical" evidence="8">
    <location>
        <begin position="311"/>
        <end position="330"/>
    </location>
</feature>
<sequence>MRSRKIRRIGLSFLTLLILLILLAAWNLNSGSLSLSWREVGWILLNPEWENGAIIWEIRLPRLLAAALLGGALSVSGFLLQTFFDNPIASPFVLGISSGARLAVSLLLVGVLGKGGMITSWMMVGSAFLGAMASMGLVLLVSRRIRQMAVLVICGVMIGDLCSAATNIVISFADDANIANLHNWSQGSFSGISWENLQVMAPVVMLAAVGAFCLAKPMGAYQLGEVYARNMGVHIRSFRFMLILLSGILSAAVAAFAGPVSFVGIAVPHLMKGLLGTARPSVMIPASFLGGGAFCLFCDRIARTIFAPEELTISTVTAVFGAPVVIWMLLKRRRGGKE</sequence>
<feature type="transmembrane region" description="Helical" evidence="8">
    <location>
        <begin position="60"/>
        <end position="80"/>
    </location>
</feature>
<dbReference type="InterPro" id="IPR000522">
    <property type="entry name" value="ABC_transptr_permease_BtuC"/>
</dbReference>
<dbReference type="PANTHER" id="PTHR30472:SF41">
    <property type="entry name" value="TRANSPORT SYSTEM PERMEASE PROTEIN"/>
    <property type="match status" value="1"/>
</dbReference>
<comment type="subcellular location">
    <subcellularLocation>
        <location evidence="1">Cell membrane</location>
        <topology evidence="1">Multi-pass membrane protein</topology>
    </subcellularLocation>
</comment>
<feature type="transmembrane region" description="Helical" evidence="8">
    <location>
        <begin position="199"/>
        <end position="219"/>
    </location>
</feature>
<feature type="transmembrane region" description="Helical" evidence="8">
    <location>
        <begin position="240"/>
        <end position="262"/>
    </location>
</feature>
<keyword evidence="7 8" id="KW-0472">Membrane</keyword>
<dbReference type="AlphaFoldDB" id="A0A9D2PVS4"/>
<keyword evidence="3" id="KW-0813">Transport</keyword>
<gene>
    <name evidence="9" type="ORF">H9931_11445</name>
</gene>
<dbReference type="GO" id="GO:0033214">
    <property type="term" value="P:siderophore-iron import into cell"/>
    <property type="evidence" value="ECO:0007669"/>
    <property type="project" value="TreeGrafter"/>
</dbReference>
<dbReference type="EMBL" id="DWWB01000063">
    <property type="protein sequence ID" value="HJC67309.1"/>
    <property type="molecule type" value="Genomic_DNA"/>
</dbReference>
<evidence type="ECO:0000256" key="4">
    <source>
        <dbReference type="ARBA" id="ARBA00022475"/>
    </source>
</evidence>
<reference evidence="9" key="2">
    <citation type="submission" date="2021-04" db="EMBL/GenBank/DDBJ databases">
        <authorList>
            <person name="Gilroy R."/>
        </authorList>
    </citation>
    <scope>NUCLEOTIDE SEQUENCE</scope>
    <source>
        <strain evidence="9">CHK198-12963</strain>
    </source>
</reference>
<evidence type="ECO:0000256" key="5">
    <source>
        <dbReference type="ARBA" id="ARBA00022692"/>
    </source>
</evidence>
<name>A0A9D2PVS4_9FIRM</name>
<keyword evidence="4" id="KW-1003">Cell membrane</keyword>
<feature type="transmembrane region" description="Helical" evidence="8">
    <location>
        <begin position="118"/>
        <end position="141"/>
    </location>
</feature>
<evidence type="ECO:0000256" key="6">
    <source>
        <dbReference type="ARBA" id="ARBA00022989"/>
    </source>
</evidence>
<feature type="transmembrane region" description="Helical" evidence="8">
    <location>
        <begin position="92"/>
        <end position="112"/>
    </location>
</feature>
<dbReference type="PANTHER" id="PTHR30472">
    <property type="entry name" value="FERRIC ENTEROBACTIN TRANSPORT SYSTEM PERMEASE PROTEIN"/>
    <property type="match status" value="1"/>
</dbReference>
<evidence type="ECO:0000256" key="1">
    <source>
        <dbReference type="ARBA" id="ARBA00004651"/>
    </source>
</evidence>
<reference evidence="9" key="1">
    <citation type="journal article" date="2021" name="PeerJ">
        <title>Extensive microbial diversity within the chicken gut microbiome revealed by metagenomics and culture.</title>
        <authorList>
            <person name="Gilroy R."/>
            <person name="Ravi A."/>
            <person name="Getino M."/>
            <person name="Pursley I."/>
            <person name="Horton D.L."/>
            <person name="Alikhan N.F."/>
            <person name="Baker D."/>
            <person name="Gharbi K."/>
            <person name="Hall N."/>
            <person name="Watson M."/>
            <person name="Adriaenssens E.M."/>
            <person name="Foster-Nyarko E."/>
            <person name="Jarju S."/>
            <person name="Secka A."/>
            <person name="Antonio M."/>
            <person name="Oren A."/>
            <person name="Chaudhuri R.R."/>
            <person name="La Ragione R."/>
            <person name="Hildebrand F."/>
            <person name="Pallen M.J."/>
        </authorList>
    </citation>
    <scope>NUCLEOTIDE SEQUENCE</scope>
    <source>
        <strain evidence="9">CHK198-12963</strain>
    </source>
</reference>
<dbReference type="CDD" id="cd06550">
    <property type="entry name" value="TM_ABC_iron-siderophores_like"/>
    <property type="match status" value="1"/>
</dbReference>
<protein>
    <submittedName>
        <fullName evidence="9">Iron ABC transporter permease</fullName>
    </submittedName>
</protein>
<evidence type="ECO:0000313" key="10">
    <source>
        <dbReference type="Proteomes" id="UP000823863"/>
    </source>
</evidence>
<feature type="transmembrane region" description="Helical" evidence="8">
    <location>
        <begin position="282"/>
        <end position="299"/>
    </location>
</feature>
<proteinExistence type="inferred from homology"/>
<dbReference type="GO" id="GO:0005886">
    <property type="term" value="C:plasma membrane"/>
    <property type="evidence" value="ECO:0007669"/>
    <property type="project" value="UniProtKB-SubCell"/>
</dbReference>
<dbReference type="SUPFAM" id="SSF81345">
    <property type="entry name" value="ABC transporter involved in vitamin B12 uptake, BtuC"/>
    <property type="match status" value="1"/>
</dbReference>
<keyword evidence="5 8" id="KW-0812">Transmembrane</keyword>
<accession>A0A9D2PVS4</accession>
<evidence type="ECO:0000313" key="9">
    <source>
        <dbReference type="EMBL" id="HJC67309.1"/>
    </source>
</evidence>
<dbReference type="InterPro" id="IPR037294">
    <property type="entry name" value="ABC_BtuC-like"/>
</dbReference>
<evidence type="ECO:0000256" key="2">
    <source>
        <dbReference type="ARBA" id="ARBA00007935"/>
    </source>
</evidence>
<dbReference type="Gene3D" id="1.10.3470.10">
    <property type="entry name" value="ABC transporter involved in vitamin B12 uptake, BtuC"/>
    <property type="match status" value="1"/>
</dbReference>